<dbReference type="EMBL" id="JAPNUD010000099">
    <property type="protein sequence ID" value="MDA0644504.1"/>
    <property type="molecule type" value="Genomic_DNA"/>
</dbReference>
<reference evidence="1 2" key="1">
    <citation type="submission" date="2022-11" db="EMBL/GenBank/DDBJ databases">
        <title>Nonomuraea corallina sp. nov., a new species of the genus Nonomuraea isolated from sea side sediment in Thai sea.</title>
        <authorList>
            <person name="Ngamcharungchit C."/>
            <person name="Matsumoto A."/>
            <person name="Suriyachadkun C."/>
            <person name="Panbangred W."/>
            <person name="Inahashi Y."/>
            <person name="Intra B."/>
        </authorList>
    </citation>
    <scope>NUCLEOTIDE SEQUENCE [LARGE SCALE GENOMIC DNA]</scope>
    <source>
        <strain evidence="1 2">DSM 43553</strain>
    </source>
</reference>
<proteinExistence type="predicted"/>
<comment type="caution">
    <text evidence="1">The sequence shown here is derived from an EMBL/GenBank/DDBJ whole genome shotgun (WGS) entry which is preliminary data.</text>
</comment>
<gene>
    <name evidence="1" type="ORF">OUY24_28075</name>
</gene>
<dbReference type="Proteomes" id="UP001212498">
    <property type="component" value="Unassembled WGS sequence"/>
</dbReference>
<protein>
    <submittedName>
        <fullName evidence="1">Uncharacterized protein</fullName>
    </submittedName>
</protein>
<accession>A0ABT4T517</accession>
<sequence length="51" mass="5776">MPTVREPRAEAYTKATFVMTGSRALRRFDPSARVSGQMTAEDTVRWTIECP</sequence>
<dbReference type="RefSeq" id="WP_271278464.1">
    <property type="nucleotide sequence ID" value="NZ_BAABFD010000023.1"/>
</dbReference>
<keyword evidence="2" id="KW-1185">Reference proteome</keyword>
<evidence type="ECO:0000313" key="1">
    <source>
        <dbReference type="EMBL" id="MDA0644504.1"/>
    </source>
</evidence>
<organism evidence="1 2">
    <name type="scientific">Nonomuraea ferruginea</name>
    <dbReference type="NCBI Taxonomy" id="46174"/>
    <lineage>
        <taxon>Bacteria</taxon>
        <taxon>Bacillati</taxon>
        <taxon>Actinomycetota</taxon>
        <taxon>Actinomycetes</taxon>
        <taxon>Streptosporangiales</taxon>
        <taxon>Streptosporangiaceae</taxon>
        <taxon>Nonomuraea</taxon>
    </lineage>
</organism>
<name>A0ABT4T517_9ACTN</name>
<evidence type="ECO:0000313" key="2">
    <source>
        <dbReference type="Proteomes" id="UP001212498"/>
    </source>
</evidence>